<evidence type="ECO:0000313" key="7">
    <source>
        <dbReference type="EMBL" id="RIH84778.1"/>
    </source>
</evidence>
<gene>
    <name evidence="7" type="ORF">Mterra_01868</name>
</gene>
<dbReference type="GO" id="GO:0016874">
    <property type="term" value="F:ligase activity"/>
    <property type="evidence" value="ECO:0007669"/>
    <property type="project" value="UniProtKB-KW"/>
</dbReference>
<feature type="transmembrane region" description="Helical" evidence="5">
    <location>
        <begin position="7"/>
        <end position="29"/>
    </location>
</feature>
<dbReference type="InterPro" id="IPR007016">
    <property type="entry name" value="O-antigen_ligase-rel_domated"/>
</dbReference>
<dbReference type="Proteomes" id="UP000265715">
    <property type="component" value="Unassembled WGS sequence"/>
</dbReference>
<accession>A0A399ELC7</accession>
<dbReference type="PANTHER" id="PTHR37422">
    <property type="entry name" value="TEICHURONIC ACID BIOSYNTHESIS PROTEIN TUAE"/>
    <property type="match status" value="1"/>
</dbReference>
<protein>
    <submittedName>
        <fullName evidence="7">O-Antigen ligase</fullName>
    </submittedName>
</protein>
<feature type="transmembrane region" description="Helical" evidence="5">
    <location>
        <begin position="183"/>
        <end position="211"/>
    </location>
</feature>
<keyword evidence="4 5" id="KW-0472">Membrane</keyword>
<keyword evidence="2 5" id="KW-0812">Transmembrane</keyword>
<evidence type="ECO:0000256" key="3">
    <source>
        <dbReference type="ARBA" id="ARBA00022989"/>
    </source>
</evidence>
<feature type="transmembrane region" description="Helical" evidence="5">
    <location>
        <begin position="217"/>
        <end position="237"/>
    </location>
</feature>
<sequence length="393" mass="40171">MSGWARGVSWAGGFALAALVFLAPLLAGFSAGGHLGLRLVALLAAGAWLAQAGLSGRLRLPPARVLLPALALLGWYALAAFSSPERYGGAQLAFDLGLAVLVLLAAYALARPGWSGWALAGAGAVCGVYGLLQPAGLGLLAGPDEARATGFFYNSNHYSGFLALAAPALLGLGRAARGPARGALLALAGLLGVNLVLSLSWGLLALAVALLLMAGRWGWAGLGLLAVGVVLAVGLGPRPQPDPLLERAGAFVADSLGSRAMMNGASLEIVRRHPWLGVGPGQYPQAFTAYRPARITDVPTEILHKRVNYAHNDFAQVAAEAGVPALLAFAGLWGGVLLTPARDKVAWGLKTGLLALLLHGLSDANLTYVWANALLACALAGVLVSMGDDDGTR</sequence>
<feature type="transmembrane region" description="Helical" evidence="5">
    <location>
        <begin position="35"/>
        <end position="53"/>
    </location>
</feature>
<feature type="transmembrane region" description="Helical" evidence="5">
    <location>
        <begin position="89"/>
        <end position="110"/>
    </location>
</feature>
<feature type="transmembrane region" description="Helical" evidence="5">
    <location>
        <begin position="368"/>
        <end position="387"/>
    </location>
</feature>
<dbReference type="EMBL" id="QXDL01000068">
    <property type="protein sequence ID" value="RIH84778.1"/>
    <property type="molecule type" value="Genomic_DNA"/>
</dbReference>
<name>A0A399ELC7_9DEIN</name>
<organism evidence="7 8">
    <name type="scientific">Calidithermus terrae</name>
    <dbReference type="NCBI Taxonomy" id="1408545"/>
    <lineage>
        <taxon>Bacteria</taxon>
        <taxon>Thermotogati</taxon>
        <taxon>Deinococcota</taxon>
        <taxon>Deinococci</taxon>
        <taxon>Thermales</taxon>
        <taxon>Thermaceae</taxon>
        <taxon>Calidithermus</taxon>
    </lineage>
</organism>
<evidence type="ECO:0000256" key="5">
    <source>
        <dbReference type="SAM" id="Phobius"/>
    </source>
</evidence>
<proteinExistence type="predicted"/>
<keyword evidence="8" id="KW-1185">Reference proteome</keyword>
<evidence type="ECO:0000313" key="8">
    <source>
        <dbReference type="Proteomes" id="UP000265715"/>
    </source>
</evidence>
<evidence type="ECO:0000256" key="4">
    <source>
        <dbReference type="ARBA" id="ARBA00023136"/>
    </source>
</evidence>
<feature type="transmembrane region" description="Helical" evidence="5">
    <location>
        <begin position="157"/>
        <end position="176"/>
    </location>
</feature>
<feature type="domain" description="O-antigen ligase-related" evidence="6">
    <location>
        <begin position="188"/>
        <end position="330"/>
    </location>
</feature>
<feature type="transmembrane region" description="Helical" evidence="5">
    <location>
        <begin position="65"/>
        <end position="83"/>
    </location>
</feature>
<evidence type="ECO:0000259" key="6">
    <source>
        <dbReference type="Pfam" id="PF04932"/>
    </source>
</evidence>
<dbReference type="RefSeq" id="WP_119314975.1">
    <property type="nucleotide sequence ID" value="NZ_QXDL01000068.1"/>
</dbReference>
<dbReference type="Pfam" id="PF04932">
    <property type="entry name" value="Wzy_C"/>
    <property type="match status" value="1"/>
</dbReference>
<dbReference type="PANTHER" id="PTHR37422:SF13">
    <property type="entry name" value="LIPOPOLYSACCHARIDE BIOSYNTHESIS PROTEIN PA4999-RELATED"/>
    <property type="match status" value="1"/>
</dbReference>
<reference evidence="7 8" key="1">
    <citation type="submission" date="2018-08" db="EMBL/GenBank/DDBJ databases">
        <title>Meiothermus terrae DSM 26712 genome sequencing project.</title>
        <authorList>
            <person name="Da Costa M.S."/>
            <person name="Albuquerque L."/>
            <person name="Raposo P."/>
            <person name="Froufe H.J.C."/>
            <person name="Barroso C.S."/>
            <person name="Egas C."/>
        </authorList>
    </citation>
    <scope>NUCLEOTIDE SEQUENCE [LARGE SCALE GENOMIC DNA]</scope>
    <source>
        <strain evidence="7 8">DSM 26712</strain>
    </source>
</reference>
<evidence type="ECO:0000256" key="1">
    <source>
        <dbReference type="ARBA" id="ARBA00004141"/>
    </source>
</evidence>
<comment type="caution">
    <text evidence="7">The sequence shown here is derived from an EMBL/GenBank/DDBJ whole genome shotgun (WGS) entry which is preliminary data.</text>
</comment>
<keyword evidence="3 5" id="KW-1133">Transmembrane helix</keyword>
<evidence type="ECO:0000256" key="2">
    <source>
        <dbReference type="ARBA" id="ARBA00022692"/>
    </source>
</evidence>
<comment type="subcellular location">
    <subcellularLocation>
        <location evidence="1">Membrane</location>
        <topology evidence="1">Multi-pass membrane protein</topology>
    </subcellularLocation>
</comment>
<dbReference type="GO" id="GO:0016020">
    <property type="term" value="C:membrane"/>
    <property type="evidence" value="ECO:0007669"/>
    <property type="project" value="UniProtKB-SubCell"/>
</dbReference>
<feature type="transmembrane region" description="Helical" evidence="5">
    <location>
        <begin position="117"/>
        <end position="137"/>
    </location>
</feature>
<dbReference type="InterPro" id="IPR051533">
    <property type="entry name" value="WaaL-like"/>
</dbReference>
<dbReference type="AlphaFoldDB" id="A0A399ELC7"/>
<keyword evidence="7" id="KW-0436">Ligase</keyword>
<dbReference type="OrthoDB" id="66665at2"/>